<sequence>MVSRQHAQERLKFDSPKPLKFDNLSFSSLDIDADYKKVDWSDYDLIICVSLEHLENDREILSAIPSGRKVLLSIPNIDSPDHVRVLKTNKEIEERYGSILNIQKITDCTKIFKIVEAWSI</sequence>
<evidence type="ECO:0008006" key="2">
    <source>
        <dbReference type="Google" id="ProtNLM"/>
    </source>
</evidence>
<evidence type="ECO:0000313" key="1">
    <source>
        <dbReference type="EMBL" id="GAI19368.1"/>
    </source>
</evidence>
<dbReference type="InterPro" id="IPR029063">
    <property type="entry name" value="SAM-dependent_MTases_sf"/>
</dbReference>
<protein>
    <recommendedName>
        <fullName evidence="2">Methyltransferase type 11 domain-containing protein</fullName>
    </recommendedName>
</protein>
<reference evidence="1" key="1">
    <citation type="journal article" date="2014" name="Front. Microbiol.">
        <title>High frequency of phylogenetically diverse reductive dehalogenase-homologous genes in deep subseafloor sedimentary metagenomes.</title>
        <authorList>
            <person name="Kawai M."/>
            <person name="Futagami T."/>
            <person name="Toyoda A."/>
            <person name="Takaki Y."/>
            <person name="Nishi S."/>
            <person name="Hori S."/>
            <person name="Arai W."/>
            <person name="Tsubouchi T."/>
            <person name="Morono Y."/>
            <person name="Uchiyama I."/>
            <person name="Ito T."/>
            <person name="Fujiyama A."/>
            <person name="Inagaki F."/>
            <person name="Takami H."/>
        </authorList>
    </citation>
    <scope>NUCLEOTIDE SEQUENCE</scope>
    <source>
        <strain evidence="1">Expedition CK06-06</strain>
    </source>
</reference>
<dbReference type="Gene3D" id="3.40.50.150">
    <property type="entry name" value="Vaccinia Virus protein VP39"/>
    <property type="match status" value="1"/>
</dbReference>
<dbReference type="EMBL" id="BARV01021017">
    <property type="protein sequence ID" value="GAI19368.1"/>
    <property type="molecule type" value="Genomic_DNA"/>
</dbReference>
<proteinExistence type="predicted"/>
<gene>
    <name evidence="1" type="ORF">S06H3_34921</name>
</gene>
<organism evidence="1">
    <name type="scientific">marine sediment metagenome</name>
    <dbReference type="NCBI Taxonomy" id="412755"/>
    <lineage>
        <taxon>unclassified sequences</taxon>
        <taxon>metagenomes</taxon>
        <taxon>ecological metagenomes</taxon>
    </lineage>
</organism>
<accession>X1LJU8</accession>
<comment type="caution">
    <text evidence="1">The sequence shown here is derived from an EMBL/GenBank/DDBJ whole genome shotgun (WGS) entry which is preliminary data.</text>
</comment>
<dbReference type="AlphaFoldDB" id="X1LJU8"/>
<name>X1LJU8_9ZZZZ</name>